<dbReference type="EMBL" id="BKBA01000002">
    <property type="protein sequence ID" value="GEQ12246.1"/>
    <property type="molecule type" value="Genomic_DNA"/>
</dbReference>
<dbReference type="OrthoDB" id="5244859at2"/>
<evidence type="ECO:0000256" key="2">
    <source>
        <dbReference type="SAM" id="MobiDB-lite"/>
    </source>
</evidence>
<dbReference type="SUPFAM" id="SSF53271">
    <property type="entry name" value="PRTase-like"/>
    <property type="match status" value="1"/>
</dbReference>
<protein>
    <submittedName>
        <fullName evidence="3">Uncharacterized protein</fullName>
    </submittedName>
</protein>
<dbReference type="Gene3D" id="3.40.50.2020">
    <property type="match status" value="1"/>
</dbReference>
<dbReference type="PANTHER" id="PTHR47505:SF1">
    <property type="entry name" value="DNA UTILIZATION PROTEIN YHGH"/>
    <property type="match status" value="1"/>
</dbReference>
<feature type="region of interest" description="Disordered" evidence="2">
    <location>
        <begin position="234"/>
        <end position="255"/>
    </location>
</feature>
<dbReference type="PANTHER" id="PTHR47505">
    <property type="entry name" value="DNA UTILIZATION PROTEIN YHGH"/>
    <property type="match status" value="1"/>
</dbReference>
<keyword evidence="4" id="KW-1185">Reference proteome</keyword>
<dbReference type="InterPro" id="IPR029057">
    <property type="entry name" value="PRTase-like"/>
</dbReference>
<dbReference type="RefSeq" id="WP_147061770.1">
    <property type="nucleotide sequence ID" value="NZ_BAABDN010000001.1"/>
</dbReference>
<name>A0A512SWB4_9MICO</name>
<reference evidence="3 4" key="1">
    <citation type="submission" date="2019-07" db="EMBL/GenBank/DDBJ databases">
        <title>Whole genome shotgun sequence of Knoellia locipacati NBRC 109775.</title>
        <authorList>
            <person name="Hosoyama A."/>
            <person name="Uohara A."/>
            <person name="Ohji S."/>
            <person name="Ichikawa N."/>
        </authorList>
    </citation>
    <scope>NUCLEOTIDE SEQUENCE [LARGE SCALE GENOMIC DNA]</scope>
    <source>
        <strain evidence="3 4">NBRC 109775</strain>
    </source>
</reference>
<evidence type="ECO:0000313" key="4">
    <source>
        <dbReference type="Proteomes" id="UP000321793"/>
    </source>
</evidence>
<gene>
    <name evidence="3" type="ORF">KLO01_02930</name>
</gene>
<dbReference type="AlphaFoldDB" id="A0A512SWB4"/>
<proteinExistence type="inferred from homology"/>
<organism evidence="3 4">
    <name type="scientific">Knoellia locipacati</name>
    <dbReference type="NCBI Taxonomy" id="882824"/>
    <lineage>
        <taxon>Bacteria</taxon>
        <taxon>Bacillati</taxon>
        <taxon>Actinomycetota</taxon>
        <taxon>Actinomycetes</taxon>
        <taxon>Micrococcales</taxon>
        <taxon>Intrasporangiaceae</taxon>
        <taxon>Knoellia</taxon>
    </lineage>
</organism>
<evidence type="ECO:0000313" key="3">
    <source>
        <dbReference type="EMBL" id="GEQ12246.1"/>
    </source>
</evidence>
<comment type="similarity">
    <text evidence="1">Belongs to the ComF/GntX family.</text>
</comment>
<accession>A0A512SWB4</accession>
<dbReference type="InterPro" id="IPR000836">
    <property type="entry name" value="PRTase_dom"/>
</dbReference>
<evidence type="ECO:0000256" key="1">
    <source>
        <dbReference type="ARBA" id="ARBA00008007"/>
    </source>
</evidence>
<dbReference type="InterPro" id="IPR051910">
    <property type="entry name" value="ComF/GntX_DNA_util-trans"/>
</dbReference>
<comment type="caution">
    <text evidence="3">The sequence shown here is derived from an EMBL/GenBank/DDBJ whole genome shotgun (WGS) entry which is preliminary data.</text>
</comment>
<sequence length="255" mass="26087">MLSELLDLVLPAACALCHRPGAPLCPRCRDAALECLHASPRVAVPSPPPPGMPSCWVSGEASGALRAVVTAYKDEGRRDLHRTLATWLAPALRAAAGAEPAARDSLRGRGLLVVPVPGSPRARRRRGDVPLTPLVSGAAASVPGRVTVAEVLVATRLTKDQSTLDAAARASNLAGAMAVRERHVRVVGGAVCIVVDDLVTTGATLAEAARALRDAGAGTVLGAAIGATRRQVDHHAGLPCRPPLKGSGDRSNVGA</sequence>
<dbReference type="Proteomes" id="UP000321793">
    <property type="component" value="Unassembled WGS sequence"/>
</dbReference>
<dbReference type="CDD" id="cd06223">
    <property type="entry name" value="PRTases_typeI"/>
    <property type="match status" value="1"/>
</dbReference>